<dbReference type="EMBL" id="LGGN01000150">
    <property type="protein sequence ID" value="KUK77243.1"/>
    <property type="molecule type" value="Genomic_DNA"/>
</dbReference>
<feature type="domain" description="5'-3' exonuclease" evidence="4">
    <location>
        <begin position="10"/>
        <end position="212"/>
    </location>
</feature>
<dbReference type="InterPro" id="IPR036279">
    <property type="entry name" value="5-3_exonuclease_C_sf"/>
</dbReference>
<dbReference type="InterPro" id="IPR002421">
    <property type="entry name" value="5-3_exonuclease"/>
</dbReference>
<protein>
    <recommendedName>
        <fullName evidence="4">5'-3' exonuclease domain-containing protein</fullName>
    </recommendedName>
</protein>
<organism evidence="5 6">
    <name type="scientific">Proteiniphilum acetatigenes</name>
    <dbReference type="NCBI Taxonomy" id="294710"/>
    <lineage>
        <taxon>Bacteria</taxon>
        <taxon>Pseudomonadati</taxon>
        <taxon>Bacteroidota</taxon>
        <taxon>Bacteroidia</taxon>
        <taxon>Bacteroidales</taxon>
        <taxon>Dysgonomonadaceae</taxon>
        <taxon>Proteiniphilum</taxon>
    </lineage>
</organism>
<dbReference type="Gene3D" id="1.10.150.20">
    <property type="entry name" value="5' to 3' exonuclease, C-terminal subdomain"/>
    <property type="match status" value="1"/>
</dbReference>
<dbReference type="AlphaFoldDB" id="A0A101HHY9"/>
<dbReference type="Pfam" id="PF02739">
    <property type="entry name" value="5_3_exonuc_N"/>
    <property type="match status" value="1"/>
</dbReference>
<evidence type="ECO:0000313" key="5">
    <source>
        <dbReference type="EMBL" id="KUK77243.1"/>
    </source>
</evidence>
<dbReference type="InterPro" id="IPR020046">
    <property type="entry name" value="5-3_exonucl_a-hlix_arch_N"/>
</dbReference>
<dbReference type="Proteomes" id="UP000053860">
    <property type="component" value="Unassembled WGS sequence"/>
</dbReference>
<dbReference type="SMART" id="SM00279">
    <property type="entry name" value="HhH2"/>
    <property type="match status" value="1"/>
</dbReference>
<dbReference type="SUPFAM" id="SSF47807">
    <property type="entry name" value="5' to 3' exonuclease, C-terminal subdomain"/>
    <property type="match status" value="1"/>
</dbReference>
<proteinExistence type="predicted"/>
<comment type="caution">
    <text evidence="5">The sequence shown here is derived from an EMBL/GenBank/DDBJ whole genome shotgun (WGS) entry which is preliminary data.</text>
</comment>
<dbReference type="Gene3D" id="3.40.50.1010">
    <property type="entry name" value="5'-nuclease"/>
    <property type="match status" value="1"/>
</dbReference>
<dbReference type="GO" id="GO:0003677">
    <property type="term" value="F:DNA binding"/>
    <property type="evidence" value="ECO:0007669"/>
    <property type="project" value="UniProtKB-KW"/>
</dbReference>
<gene>
    <name evidence="5" type="ORF">XD92_0862</name>
</gene>
<feature type="non-terminal residue" evidence="5">
    <location>
        <position position="212"/>
    </location>
</feature>
<reference evidence="6" key="1">
    <citation type="journal article" date="2015" name="MBio">
        <title>Genome-Resolved Metagenomic Analysis Reveals Roles for Candidate Phyla and Other Microbial Community Members in Biogeochemical Transformations in Oil Reservoirs.</title>
        <authorList>
            <person name="Hu P."/>
            <person name="Tom L."/>
            <person name="Singh A."/>
            <person name="Thomas B.C."/>
            <person name="Baker B.J."/>
            <person name="Piceno Y.M."/>
            <person name="Andersen G.L."/>
            <person name="Banfield J.F."/>
        </authorList>
    </citation>
    <scope>NUCLEOTIDE SEQUENCE [LARGE SCALE GENOMIC DNA]</scope>
</reference>
<dbReference type="CDD" id="cd09859">
    <property type="entry name" value="PIN_53EXO"/>
    <property type="match status" value="1"/>
</dbReference>
<dbReference type="InterPro" id="IPR038969">
    <property type="entry name" value="FEN"/>
</dbReference>
<dbReference type="Pfam" id="PF01367">
    <property type="entry name" value="5_3_exonuc"/>
    <property type="match status" value="1"/>
</dbReference>
<dbReference type="InterPro" id="IPR008918">
    <property type="entry name" value="HhH2"/>
</dbReference>
<dbReference type="GO" id="GO:0017108">
    <property type="term" value="F:5'-flap endonuclease activity"/>
    <property type="evidence" value="ECO:0007669"/>
    <property type="project" value="InterPro"/>
</dbReference>
<name>A0A101HHY9_9BACT</name>
<dbReference type="InterPro" id="IPR029060">
    <property type="entry name" value="PIN-like_dom_sf"/>
</dbReference>
<keyword evidence="1" id="KW-0540">Nuclease</keyword>
<dbReference type="STRING" id="1123008.GCA_000380985_00513"/>
<dbReference type="CDD" id="cd09898">
    <property type="entry name" value="H3TH_53EXO"/>
    <property type="match status" value="1"/>
</dbReference>
<evidence type="ECO:0000256" key="1">
    <source>
        <dbReference type="ARBA" id="ARBA00022722"/>
    </source>
</evidence>
<evidence type="ECO:0000256" key="3">
    <source>
        <dbReference type="ARBA" id="ARBA00023125"/>
    </source>
</evidence>
<evidence type="ECO:0000259" key="4">
    <source>
        <dbReference type="SMART" id="SM00475"/>
    </source>
</evidence>
<sequence>MLSQEIMNKNKLFLLDAYALIYRSYYAFIRNPRINSKGQNTSAVFGFVNTLEEVLRKEDPSHIAVAFDPPGPTFRHLEFEAYKAQREATPEDIKWSVPIIKEIVKAYNIPVLEVEGYEADDVIGTIAKRADKNRFNVYMMTPDKDYGQLTEPHIFIYKPRYGSNDFDLLDDRRIMEKYGLSHPTQMIDLLGLMGDSSDNIPGCPGVGEKTAV</sequence>
<keyword evidence="3" id="KW-0238">DNA-binding</keyword>
<keyword evidence="2" id="KW-0378">Hydrolase</keyword>
<evidence type="ECO:0000256" key="2">
    <source>
        <dbReference type="ARBA" id="ARBA00022801"/>
    </source>
</evidence>
<accession>A0A101HHY9</accession>
<dbReference type="SUPFAM" id="SSF88723">
    <property type="entry name" value="PIN domain-like"/>
    <property type="match status" value="1"/>
</dbReference>
<dbReference type="GO" id="GO:0033567">
    <property type="term" value="P:DNA replication, Okazaki fragment processing"/>
    <property type="evidence" value="ECO:0007669"/>
    <property type="project" value="InterPro"/>
</dbReference>
<evidence type="ECO:0000313" key="6">
    <source>
        <dbReference type="Proteomes" id="UP000053860"/>
    </source>
</evidence>
<dbReference type="GO" id="GO:0008409">
    <property type="term" value="F:5'-3' exonuclease activity"/>
    <property type="evidence" value="ECO:0007669"/>
    <property type="project" value="InterPro"/>
</dbReference>
<dbReference type="SMART" id="SM00475">
    <property type="entry name" value="53EXOc"/>
    <property type="match status" value="1"/>
</dbReference>
<dbReference type="PANTHER" id="PTHR42646:SF2">
    <property type="entry name" value="5'-3' EXONUCLEASE FAMILY PROTEIN"/>
    <property type="match status" value="1"/>
</dbReference>
<dbReference type="InterPro" id="IPR020045">
    <property type="entry name" value="DNA_polI_H3TH"/>
</dbReference>
<dbReference type="PANTHER" id="PTHR42646">
    <property type="entry name" value="FLAP ENDONUCLEASE XNI"/>
    <property type="match status" value="1"/>
</dbReference>